<organism evidence="2 3">
    <name type="scientific">Francisella halioticida</name>
    <dbReference type="NCBI Taxonomy" id="549298"/>
    <lineage>
        <taxon>Bacteria</taxon>
        <taxon>Pseudomonadati</taxon>
        <taxon>Pseudomonadota</taxon>
        <taxon>Gammaproteobacteria</taxon>
        <taxon>Thiotrichales</taxon>
        <taxon>Francisellaceae</taxon>
        <taxon>Francisella</taxon>
    </lineage>
</organism>
<name>A0ABM6M184_9GAMM</name>
<reference evidence="2 3" key="1">
    <citation type="submission" date="2017-06" db="EMBL/GenBank/DDBJ databases">
        <title>Complete genome of Francisella halioticida.</title>
        <authorList>
            <person name="Sjodin A."/>
        </authorList>
    </citation>
    <scope>NUCLEOTIDE SEQUENCE [LARGE SCALE GENOMIC DNA]</scope>
    <source>
        <strain evidence="2 3">DSM 23729</strain>
    </source>
</reference>
<keyword evidence="3" id="KW-1185">Reference proteome</keyword>
<feature type="chain" id="PRO_5045901987" evidence="1">
    <location>
        <begin position="20"/>
        <end position="67"/>
    </location>
</feature>
<dbReference type="EMBL" id="CP022132">
    <property type="protein sequence ID" value="ASG68588.1"/>
    <property type="molecule type" value="Genomic_DNA"/>
</dbReference>
<dbReference type="RefSeq" id="WP_088773066.1">
    <property type="nucleotide sequence ID" value="NZ_AP023082.1"/>
</dbReference>
<evidence type="ECO:0000313" key="2">
    <source>
        <dbReference type="EMBL" id="ASG68588.1"/>
    </source>
</evidence>
<proteinExistence type="predicted"/>
<keyword evidence="1" id="KW-0732">Signal</keyword>
<protein>
    <submittedName>
        <fullName evidence="2">Uncharacterized protein</fullName>
    </submittedName>
</protein>
<dbReference type="Proteomes" id="UP000249910">
    <property type="component" value="Chromosome"/>
</dbReference>
<accession>A0ABM6M184</accession>
<sequence>MKKILLSTILVTPSLTAFATTEIAMKNCINAWQNKEYVNAITYCKPSSKPRRSLCCWGYGAIKYEDR</sequence>
<gene>
    <name evidence="2" type="ORF">CDV26_09450</name>
</gene>
<feature type="signal peptide" evidence="1">
    <location>
        <begin position="1"/>
        <end position="19"/>
    </location>
</feature>
<evidence type="ECO:0000313" key="3">
    <source>
        <dbReference type="Proteomes" id="UP000249910"/>
    </source>
</evidence>
<evidence type="ECO:0000256" key="1">
    <source>
        <dbReference type="SAM" id="SignalP"/>
    </source>
</evidence>